<dbReference type="InterPro" id="IPR008335">
    <property type="entry name" value="Mopterin_OxRdtase_euk"/>
</dbReference>
<dbReference type="SUPFAM" id="SSF81296">
    <property type="entry name" value="E set domains"/>
    <property type="match status" value="1"/>
</dbReference>
<dbReference type="InterPro" id="IPR000572">
    <property type="entry name" value="OxRdtase_Mopterin-bd_dom"/>
</dbReference>
<dbReference type="Proteomes" id="UP001344251">
    <property type="component" value="Chromosome"/>
</dbReference>
<reference evidence="2 3" key="1">
    <citation type="submission" date="2022-10" db="EMBL/GenBank/DDBJ databases">
        <title>The complete genomes of actinobacterial strains from the NBC collection.</title>
        <authorList>
            <person name="Joergensen T.S."/>
            <person name="Alvarez Arevalo M."/>
            <person name="Sterndorff E.B."/>
            <person name="Faurdal D."/>
            <person name="Vuksanovic O."/>
            <person name="Mourched A.-S."/>
            <person name="Charusanti P."/>
            <person name="Shaw S."/>
            <person name="Blin K."/>
            <person name="Weber T."/>
        </authorList>
    </citation>
    <scope>NUCLEOTIDE SEQUENCE [LARGE SCALE GENOMIC DNA]</scope>
    <source>
        <strain evidence="2 3">NBC 01774</strain>
    </source>
</reference>
<dbReference type="InterPro" id="IPR014756">
    <property type="entry name" value="Ig_E-set"/>
</dbReference>
<name>A0ABZ1FRM7_9ACTN</name>
<keyword evidence="3" id="KW-1185">Reference proteome</keyword>
<dbReference type="SUPFAM" id="SSF56524">
    <property type="entry name" value="Oxidoreductase molybdopterin-binding domain"/>
    <property type="match status" value="1"/>
</dbReference>
<protein>
    <submittedName>
        <fullName evidence="2">Molybdopterin-dependent oxidoreductase</fullName>
    </submittedName>
</protein>
<dbReference type="PRINTS" id="PR00407">
    <property type="entry name" value="EUMOPTERIN"/>
</dbReference>
<dbReference type="Gene3D" id="3.90.420.10">
    <property type="entry name" value="Oxidoreductase, molybdopterin-binding domain"/>
    <property type="match status" value="1"/>
</dbReference>
<dbReference type="RefSeq" id="WP_326622595.1">
    <property type="nucleotide sequence ID" value="NZ_CP109106.1"/>
</dbReference>
<evidence type="ECO:0000313" key="3">
    <source>
        <dbReference type="Proteomes" id="UP001344251"/>
    </source>
</evidence>
<dbReference type="Pfam" id="PF00174">
    <property type="entry name" value="Oxidored_molyb"/>
    <property type="match status" value="1"/>
</dbReference>
<feature type="domain" description="Oxidoreductase molybdopterin-binding" evidence="1">
    <location>
        <begin position="2"/>
        <end position="161"/>
    </location>
</feature>
<dbReference type="EMBL" id="CP109106">
    <property type="protein sequence ID" value="WSB73010.1"/>
    <property type="molecule type" value="Genomic_DNA"/>
</dbReference>
<organism evidence="2 3">
    <name type="scientific">Streptomyces decoyicus</name>
    <dbReference type="NCBI Taxonomy" id="249567"/>
    <lineage>
        <taxon>Bacteria</taxon>
        <taxon>Bacillati</taxon>
        <taxon>Actinomycetota</taxon>
        <taxon>Actinomycetes</taxon>
        <taxon>Kitasatosporales</taxon>
        <taxon>Streptomycetaceae</taxon>
        <taxon>Streptomyces</taxon>
    </lineage>
</organism>
<dbReference type="PANTHER" id="PTHR19372:SF7">
    <property type="entry name" value="SULFITE OXIDASE, MITOCHONDRIAL"/>
    <property type="match status" value="1"/>
</dbReference>
<dbReference type="InterPro" id="IPR036374">
    <property type="entry name" value="OxRdtase_Mopterin-bd_sf"/>
</dbReference>
<gene>
    <name evidence="2" type="ORF">OG863_36470</name>
</gene>
<sequence>MGVPQVDAATWSLTVEGLVAHPLRLDLEALHALPATRLTAFHECFGSPFAPDVPVRAVANVRWLGVPLARLLDDAAPHADAAHLWFEGVDHGTFRGTPDVRYLKDLPLETAYRDVLLAYAMNGAPLEPVHGFPVRAVVPRMFGTNSVKWLRRIVVSDTRPDHLFTTQLYNRRQPGSERPQPVREVDVNSLLVAPREEDDLAAGVLEVRGRAWSVTEVVAVEIAVDEGPWETARLDARGPEPTWQRFTLSRRFAPGRHRIRCRAHDRAGRVQPGPGSRNSVQEIVVQVRA</sequence>
<dbReference type="PANTHER" id="PTHR19372">
    <property type="entry name" value="SULFITE REDUCTASE"/>
    <property type="match status" value="1"/>
</dbReference>
<dbReference type="Gene3D" id="2.60.40.650">
    <property type="match status" value="1"/>
</dbReference>
<accession>A0ABZ1FRM7</accession>
<evidence type="ECO:0000259" key="1">
    <source>
        <dbReference type="Pfam" id="PF00174"/>
    </source>
</evidence>
<proteinExistence type="predicted"/>
<evidence type="ECO:0000313" key="2">
    <source>
        <dbReference type="EMBL" id="WSB73010.1"/>
    </source>
</evidence>